<dbReference type="EMBL" id="SZWE01000001">
    <property type="protein sequence ID" value="MRU15276.1"/>
    <property type="molecule type" value="Genomic_DNA"/>
</dbReference>
<dbReference type="InterPro" id="IPR013830">
    <property type="entry name" value="SGNH_hydro"/>
</dbReference>
<dbReference type="GO" id="GO:0004622">
    <property type="term" value="F:phosphatidylcholine lysophospholipase activity"/>
    <property type="evidence" value="ECO:0007669"/>
    <property type="project" value="TreeGrafter"/>
</dbReference>
<evidence type="ECO:0000313" key="3">
    <source>
        <dbReference type="Proteomes" id="UP000564704"/>
    </source>
</evidence>
<evidence type="ECO:0000313" key="2">
    <source>
        <dbReference type="EMBL" id="MRU15276.1"/>
    </source>
</evidence>
<dbReference type="Proteomes" id="UP000564704">
    <property type="component" value="Unassembled WGS sequence"/>
</dbReference>
<proteinExistence type="predicted"/>
<keyword evidence="3" id="KW-1185">Reference proteome</keyword>
<sequence>MAWLKGKAGLGFLCVVMPFAAMAEELRILALGDSLTQGYGLIESEGFVPQLDAWLEAQGAEVAVINGGVSGDTSAGGAARVDWSLTPDVDAMIVTLGGNDLLRGIDPDVTRDNIKAILSAAQAKSVEVLLVGMQAPGNYGPEYKQAFDSLYPELAEDYGVLYVESFFDGIGTSDPAQARVFFQDDGIHPNAEGVAKIVEGLGPRVLDLIDRVGDPGA</sequence>
<dbReference type="Pfam" id="PF13472">
    <property type="entry name" value="Lipase_GDSL_2"/>
    <property type="match status" value="1"/>
</dbReference>
<gene>
    <name evidence="2" type="ORF">FDP25_07510</name>
</gene>
<dbReference type="OrthoDB" id="9786188at2"/>
<dbReference type="PANTHER" id="PTHR30383">
    <property type="entry name" value="THIOESTERASE 1/PROTEASE 1/LYSOPHOSPHOLIPASE L1"/>
    <property type="match status" value="1"/>
</dbReference>
<dbReference type="Gene3D" id="3.40.50.1110">
    <property type="entry name" value="SGNH hydrolase"/>
    <property type="match status" value="1"/>
</dbReference>
<dbReference type="CDD" id="cd01822">
    <property type="entry name" value="Lysophospholipase_L1_like"/>
    <property type="match status" value="1"/>
</dbReference>
<dbReference type="AlphaFoldDB" id="A0A844CVU2"/>
<dbReference type="PANTHER" id="PTHR30383:SF24">
    <property type="entry name" value="THIOESTERASE 1_PROTEASE 1_LYSOPHOSPHOLIPASE L1"/>
    <property type="match status" value="1"/>
</dbReference>
<name>A0A844CVU2_9RHOB</name>
<feature type="domain" description="SGNH hydrolase-type esterase" evidence="1">
    <location>
        <begin position="30"/>
        <end position="194"/>
    </location>
</feature>
<evidence type="ECO:0000259" key="1">
    <source>
        <dbReference type="Pfam" id="PF13472"/>
    </source>
</evidence>
<comment type="caution">
    <text evidence="2">The sequence shown here is derived from an EMBL/GenBank/DDBJ whole genome shotgun (WGS) entry which is preliminary data.</text>
</comment>
<reference evidence="2 3" key="1">
    <citation type="submission" date="2019-05" db="EMBL/GenBank/DDBJ databases">
        <title>Roseovarius bejariae sp. nov., a moderately halophylic bacterium isolated from a saline soil in Rambla Salada (Murcia).</title>
        <authorList>
            <person name="Castro D.J."/>
            <person name="Gomez-Altuve A."/>
            <person name="Reina J.C."/>
            <person name="Rodriguez M."/>
            <person name="Sampedro I."/>
            <person name="Llamas I."/>
            <person name="Martinez-Checa F."/>
        </authorList>
    </citation>
    <scope>NUCLEOTIDE SEQUENCE [LARGE SCALE GENOMIC DNA]</scope>
    <source>
        <strain evidence="2 3">A21</strain>
    </source>
</reference>
<protein>
    <submittedName>
        <fullName evidence="2">Arylesterase</fullName>
    </submittedName>
</protein>
<dbReference type="SUPFAM" id="SSF52266">
    <property type="entry name" value="SGNH hydrolase"/>
    <property type="match status" value="1"/>
</dbReference>
<dbReference type="RefSeq" id="WP_154150416.1">
    <property type="nucleotide sequence ID" value="NZ_SZWE01000001.1"/>
</dbReference>
<organism evidence="2 3">
    <name type="scientific">Roseovarius bejariae</name>
    <dbReference type="NCBI Taxonomy" id="2576383"/>
    <lineage>
        <taxon>Bacteria</taxon>
        <taxon>Pseudomonadati</taxon>
        <taxon>Pseudomonadota</taxon>
        <taxon>Alphaproteobacteria</taxon>
        <taxon>Rhodobacterales</taxon>
        <taxon>Roseobacteraceae</taxon>
        <taxon>Roseovarius</taxon>
    </lineage>
</organism>
<dbReference type="InterPro" id="IPR036514">
    <property type="entry name" value="SGNH_hydro_sf"/>
</dbReference>
<dbReference type="InterPro" id="IPR051532">
    <property type="entry name" value="Ester_Hydrolysis_Enzymes"/>
</dbReference>
<accession>A0A844CVU2</accession>